<dbReference type="InterPro" id="IPR013149">
    <property type="entry name" value="ADH-like_C"/>
</dbReference>
<dbReference type="InterPro" id="IPR013154">
    <property type="entry name" value="ADH-like_N"/>
</dbReference>
<accession>A0ABN2V1G6</accession>
<comment type="cofactor">
    <cofactor evidence="1">
        <name>Zn(2+)</name>
        <dbReference type="ChEBI" id="CHEBI:29105"/>
    </cofactor>
</comment>
<proteinExistence type="predicted"/>
<dbReference type="SUPFAM" id="SSF50129">
    <property type="entry name" value="GroES-like"/>
    <property type="match status" value="1"/>
</dbReference>
<dbReference type="CDD" id="cd08231">
    <property type="entry name" value="MDR_TM0436_like"/>
    <property type="match status" value="1"/>
</dbReference>
<dbReference type="Pfam" id="PF00107">
    <property type="entry name" value="ADH_zinc_N"/>
    <property type="match status" value="1"/>
</dbReference>
<dbReference type="PANTHER" id="PTHR43401">
    <property type="entry name" value="L-THREONINE 3-DEHYDROGENASE"/>
    <property type="match status" value="1"/>
</dbReference>
<evidence type="ECO:0000259" key="3">
    <source>
        <dbReference type="Pfam" id="PF00107"/>
    </source>
</evidence>
<evidence type="ECO:0000256" key="2">
    <source>
        <dbReference type="ARBA" id="ARBA00023002"/>
    </source>
</evidence>
<dbReference type="InterPro" id="IPR011032">
    <property type="entry name" value="GroES-like_sf"/>
</dbReference>
<dbReference type="InterPro" id="IPR050129">
    <property type="entry name" value="Zn_alcohol_dh"/>
</dbReference>
<organism evidence="5 6">
    <name type="scientific">Catenulispora yoronensis</name>
    <dbReference type="NCBI Taxonomy" id="450799"/>
    <lineage>
        <taxon>Bacteria</taxon>
        <taxon>Bacillati</taxon>
        <taxon>Actinomycetota</taxon>
        <taxon>Actinomycetes</taxon>
        <taxon>Catenulisporales</taxon>
        <taxon>Catenulisporaceae</taxon>
        <taxon>Catenulispora</taxon>
    </lineage>
</organism>
<dbReference type="PANTHER" id="PTHR43401:SF2">
    <property type="entry name" value="L-THREONINE 3-DEHYDROGENASE"/>
    <property type="match status" value="1"/>
</dbReference>
<comment type="caution">
    <text evidence="5">The sequence shown here is derived from an EMBL/GenBank/DDBJ whole genome shotgun (WGS) entry which is preliminary data.</text>
</comment>
<evidence type="ECO:0000259" key="4">
    <source>
        <dbReference type="Pfam" id="PF08240"/>
    </source>
</evidence>
<evidence type="ECO:0000313" key="6">
    <source>
        <dbReference type="Proteomes" id="UP001500751"/>
    </source>
</evidence>
<sequence length="378" mass="39225">MSAGAGLPAKSLAAVMHAYAQPLTVQEVPLPTELEPGAALVKINCTTLCGTDAHLWDGRLSGFLDVAMPMIHGHEMVGEVVAIHPFETRDAVGREIGVGDRIVWSEAVCGHCYACTVLGESVMCERRGMGFMQRADVSPYVIGGLSEYVYVAPGAQRLVVADEVADTWAAAAGCAVKTMLRGFRNGGGVPTGGTVVIQGAGPLGLFGTAYARAGGAGTVITVGGPEPRLEVARAWGADVTVSVDEIPDPDARIAEVLRLTNGLGADLVLDFAGAPSANREGVMMAARKGAYVIVGIAGPHADPLPMPAVMGKELRVCGSMNGDIGDLAASLEFLRRHRERFDWDLMFEPAVGLSGATDAIAAMAELTAIKPVIRPGLG</sequence>
<dbReference type="SUPFAM" id="SSF51735">
    <property type="entry name" value="NAD(P)-binding Rossmann-fold domains"/>
    <property type="match status" value="1"/>
</dbReference>
<feature type="domain" description="Alcohol dehydrogenase-like N-terminal" evidence="4">
    <location>
        <begin position="36"/>
        <end position="152"/>
    </location>
</feature>
<dbReference type="Gene3D" id="3.40.50.720">
    <property type="entry name" value="NAD(P)-binding Rossmann-like Domain"/>
    <property type="match status" value="1"/>
</dbReference>
<dbReference type="InterPro" id="IPR036291">
    <property type="entry name" value="NAD(P)-bd_dom_sf"/>
</dbReference>
<evidence type="ECO:0000313" key="5">
    <source>
        <dbReference type="EMBL" id="GAA2048616.1"/>
    </source>
</evidence>
<gene>
    <name evidence="5" type="ORF">GCM10009839_62870</name>
</gene>
<protein>
    <submittedName>
        <fullName evidence="5">Zinc-binding dehydrogenase</fullName>
    </submittedName>
</protein>
<dbReference type="EMBL" id="BAAAQN010000045">
    <property type="protein sequence ID" value="GAA2048616.1"/>
    <property type="molecule type" value="Genomic_DNA"/>
</dbReference>
<keyword evidence="2" id="KW-0560">Oxidoreductase</keyword>
<name>A0ABN2V1G6_9ACTN</name>
<dbReference type="Pfam" id="PF08240">
    <property type="entry name" value="ADH_N"/>
    <property type="match status" value="1"/>
</dbReference>
<dbReference type="RefSeq" id="WP_344669305.1">
    <property type="nucleotide sequence ID" value="NZ_BAAAQN010000045.1"/>
</dbReference>
<dbReference type="Gene3D" id="3.90.180.10">
    <property type="entry name" value="Medium-chain alcohol dehydrogenases, catalytic domain"/>
    <property type="match status" value="1"/>
</dbReference>
<feature type="domain" description="Alcohol dehydrogenase-like C-terminal" evidence="3">
    <location>
        <begin position="202"/>
        <end position="334"/>
    </location>
</feature>
<reference evidence="5 6" key="1">
    <citation type="journal article" date="2019" name="Int. J. Syst. Evol. Microbiol.">
        <title>The Global Catalogue of Microorganisms (GCM) 10K type strain sequencing project: providing services to taxonomists for standard genome sequencing and annotation.</title>
        <authorList>
            <consortium name="The Broad Institute Genomics Platform"/>
            <consortium name="The Broad Institute Genome Sequencing Center for Infectious Disease"/>
            <person name="Wu L."/>
            <person name="Ma J."/>
        </authorList>
    </citation>
    <scope>NUCLEOTIDE SEQUENCE [LARGE SCALE GENOMIC DNA]</scope>
    <source>
        <strain evidence="5 6">JCM 16014</strain>
    </source>
</reference>
<evidence type="ECO:0000256" key="1">
    <source>
        <dbReference type="ARBA" id="ARBA00001947"/>
    </source>
</evidence>
<dbReference type="Proteomes" id="UP001500751">
    <property type="component" value="Unassembled WGS sequence"/>
</dbReference>
<keyword evidence="6" id="KW-1185">Reference proteome</keyword>